<keyword evidence="4" id="KW-0449">Lipoprotein</keyword>
<dbReference type="InterPro" id="IPR039366">
    <property type="entry name" value="Pilotin"/>
</dbReference>
<name>A0A0G3XA46_9SPHN</name>
<dbReference type="Pfam" id="PF09619">
    <property type="entry name" value="YscW"/>
    <property type="match status" value="1"/>
</dbReference>
<dbReference type="Proteomes" id="UP000037643">
    <property type="component" value="Chromosome"/>
</dbReference>
<protein>
    <recommendedName>
        <fullName evidence="10">DUF306 domain-containing protein</fullName>
    </recommendedName>
</protein>
<evidence type="ECO:0000259" key="6">
    <source>
        <dbReference type="Pfam" id="PF03724"/>
    </source>
</evidence>
<sequence length="346" mass="37750" precursor="true">MKTATLLLSSALAYAGLAACTTYVEDQSEGSVEAGETVLTGNLVYRERIALRPGSTARISLEDVSRADAPSHTIASRTIQLDGRQVPIPFTLGVDTEDLSARGRYSLRATIHGPDGNLAWTTDTARLLHPSAGDQDFGNVMLVQVRGGGSSGERNEVAYRCGDTTIEVLYSDNDAIVRFDDREENLRRVPSGSGGKYENGRSRQSDYVLFWEKGGSAQLQAGARDYPKCTRVTSSTAILRPGHQWVVEDIDNRGIIDGSRVTMTFSAEGRISGRASCNDYTGSYRIEGQRLIVPDRLAVTRKLCAPALMDQEERFLSALTRPLDVSRNANDALLLVNDDENSLRAR</sequence>
<dbReference type="Pfam" id="PF09864">
    <property type="entry name" value="MliC"/>
    <property type="match status" value="1"/>
</dbReference>
<dbReference type="InterPro" id="IPR036328">
    <property type="entry name" value="MliC_sf"/>
</dbReference>
<dbReference type="PANTHER" id="PTHR38013">
    <property type="entry name" value="GLYCOPROTEIN/POLYSACCHARIDE METABOLISM"/>
    <property type="match status" value="1"/>
</dbReference>
<feature type="chain" id="PRO_5012023087" description="DUF306 domain-containing protein" evidence="5">
    <location>
        <begin position="16"/>
        <end position="346"/>
    </location>
</feature>
<evidence type="ECO:0000256" key="2">
    <source>
        <dbReference type="ARBA" id="ARBA00023136"/>
    </source>
</evidence>
<dbReference type="Gene3D" id="2.40.128.270">
    <property type="match status" value="1"/>
</dbReference>
<organism evidence="8 9">
    <name type="scientific">Pelagerythrobacter marensis</name>
    <dbReference type="NCBI Taxonomy" id="543877"/>
    <lineage>
        <taxon>Bacteria</taxon>
        <taxon>Pseudomonadati</taxon>
        <taxon>Pseudomonadota</taxon>
        <taxon>Alphaproteobacteria</taxon>
        <taxon>Sphingomonadales</taxon>
        <taxon>Erythrobacteraceae</taxon>
        <taxon>Pelagerythrobacter</taxon>
    </lineage>
</organism>
<evidence type="ECO:0008006" key="10">
    <source>
        <dbReference type="Google" id="ProtNLM"/>
    </source>
</evidence>
<dbReference type="Pfam" id="PF03724">
    <property type="entry name" value="META"/>
    <property type="match status" value="1"/>
</dbReference>
<dbReference type="OrthoDB" id="5489750at2"/>
<dbReference type="SUPFAM" id="SSF141488">
    <property type="entry name" value="YdhA-like"/>
    <property type="match status" value="1"/>
</dbReference>
<evidence type="ECO:0000313" key="9">
    <source>
        <dbReference type="Proteomes" id="UP000037643"/>
    </source>
</evidence>
<keyword evidence="9" id="KW-1185">Reference proteome</keyword>
<dbReference type="InterPro" id="IPR005184">
    <property type="entry name" value="DUF306_Meta_HslJ"/>
</dbReference>
<dbReference type="InterPro" id="IPR018660">
    <property type="entry name" value="MliC"/>
</dbReference>
<dbReference type="PATRIC" id="fig|543877.4.peg.1446"/>
<dbReference type="Gene3D" id="2.40.128.200">
    <property type="match status" value="1"/>
</dbReference>
<dbReference type="AlphaFoldDB" id="A0A0G3XA46"/>
<evidence type="ECO:0000256" key="4">
    <source>
        <dbReference type="ARBA" id="ARBA00023288"/>
    </source>
</evidence>
<dbReference type="InterPro" id="IPR038670">
    <property type="entry name" value="HslJ-like_sf"/>
</dbReference>
<dbReference type="STRING" id="543877.AM2010_1422"/>
<keyword evidence="2" id="KW-0472">Membrane</keyword>
<accession>A0A0G3XA46</accession>
<reference evidence="8 9" key="1">
    <citation type="submission" date="2015-06" db="EMBL/GenBank/DDBJ databases">
        <authorList>
            <person name="Kim K.M."/>
        </authorList>
    </citation>
    <scope>NUCLEOTIDE SEQUENCE [LARGE SCALE GENOMIC DNA]</scope>
    <source>
        <strain evidence="8 9">KCTC 22370</strain>
    </source>
</reference>
<evidence type="ECO:0000313" key="8">
    <source>
        <dbReference type="EMBL" id="AKM07494.1"/>
    </source>
</evidence>
<gene>
    <name evidence="8" type="ORF">AM2010_1422</name>
</gene>
<dbReference type="RefSeq" id="WP_053043992.1">
    <property type="nucleotide sequence ID" value="NZ_CP011805.1"/>
</dbReference>
<dbReference type="PANTHER" id="PTHR38013:SF1">
    <property type="entry name" value="GLYCOPROTEIN_POLYSACCHARIDE METABOLISM"/>
    <property type="match status" value="1"/>
</dbReference>
<evidence type="ECO:0000256" key="3">
    <source>
        <dbReference type="ARBA" id="ARBA00023139"/>
    </source>
</evidence>
<dbReference type="EMBL" id="CP011805">
    <property type="protein sequence ID" value="AKM07494.1"/>
    <property type="molecule type" value="Genomic_DNA"/>
</dbReference>
<keyword evidence="1 5" id="KW-0732">Signal</keyword>
<dbReference type="InterPro" id="IPR053196">
    <property type="entry name" value="Lipoprotein_YbaY-like"/>
</dbReference>
<evidence type="ECO:0000256" key="1">
    <source>
        <dbReference type="ARBA" id="ARBA00022729"/>
    </source>
</evidence>
<evidence type="ECO:0000259" key="7">
    <source>
        <dbReference type="Pfam" id="PF09864"/>
    </source>
</evidence>
<dbReference type="PROSITE" id="PS51257">
    <property type="entry name" value="PROKAR_LIPOPROTEIN"/>
    <property type="match status" value="1"/>
</dbReference>
<proteinExistence type="predicted"/>
<keyword evidence="3" id="KW-0564">Palmitate</keyword>
<feature type="domain" description="DUF306" evidence="6">
    <location>
        <begin position="242"/>
        <end position="342"/>
    </location>
</feature>
<evidence type="ECO:0000256" key="5">
    <source>
        <dbReference type="SAM" id="SignalP"/>
    </source>
</evidence>
<dbReference type="KEGG" id="amx:AM2010_1422"/>
<feature type="domain" description="C-type lysozyme inhibitor" evidence="7">
    <location>
        <begin position="159"/>
        <end position="225"/>
    </location>
</feature>
<feature type="signal peptide" evidence="5">
    <location>
        <begin position="1"/>
        <end position="15"/>
    </location>
</feature>